<keyword evidence="1" id="KW-0732">Signal</keyword>
<feature type="signal peptide" evidence="1">
    <location>
        <begin position="1"/>
        <end position="20"/>
    </location>
</feature>
<organism evidence="2 3">
    <name type="scientific">Caenorhabditis remanei</name>
    <name type="common">Caenorhabditis vulgaris</name>
    <dbReference type="NCBI Taxonomy" id="31234"/>
    <lineage>
        <taxon>Eukaryota</taxon>
        <taxon>Metazoa</taxon>
        <taxon>Ecdysozoa</taxon>
        <taxon>Nematoda</taxon>
        <taxon>Chromadorea</taxon>
        <taxon>Rhabditida</taxon>
        <taxon>Rhabditina</taxon>
        <taxon>Rhabditomorpha</taxon>
        <taxon>Rhabditoidea</taxon>
        <taxon>Rhabditidae</taxon>
        <taxon>Peloderinae</taxon>
        <taxon>Caenorhabditis</taxon>
    </lineage>
</organism>
<dbReference type="KEGG" id="crq:GCK72_026056"/>
<evidence type="ECO:0000256" key="1">
    <source>
        <dbReference type="SAM" id="SignalP"/>
    </source>
</evidence>
<accession>A0A6A5G3L8</accession>
<reference evidence="2 3" key="1">
    <citation type="submission" date="2019-12" db="EMBL/GenBank/DDBJ databases">
        <title>Chromosome-level assembly of the Caenorhabditis remanei genome.</title>
        <authorList>
            <person name="Teterina A.A."/>
            <person name="Willis J.H."/>
            <person name="Phillips P.C."/>
        </authorList>
    </citation>
    <scope>NUCLEOTIDE SEQUENCE [LARGE SCALE GENOMIC DNA]</scope>
    <source>
        <strain evidence="2 3">PX506</strain>
        <tissue evidence="2">Whole organism</tissue>
    </source>
</reference>
<evidence type="ECO:0000313" key="2">
    <source>
        <dbReference type="EMBL" id="KAF1749588.1"/>
    </source>
</evidence>
<dbReference type="RefSeq" id="XP_003102042.2">
    <property type="nucleotide sequence ID" value="XM_003101994.2"/>
</dbReference>
<protein>
    <submittedName>
        <fullName evidence="2">Uncharacterized protein</fullName>
    </submittedName>
</protein>
<sequence length="122" mass="13975">MKLVFSLVFIAILGLSSLEAQRNSKLNVEKRFWLPADWYSGNLPGPASVKTFDAELDINQEDMLREIEEQAVKEDSSENMNIAKRLYIERGGFHPEKRASVYGKGRVHPHKSIYAQLRLRGK</sequence>
<gene>
    <name evidence="2" type="ORF">GCK72_026056</name>
</gene>
<dbReference type="CTD" id="9813839"/>
<dbReference type="EMBL" id="WUAV01000006">
    <property type="protein sequence ID" value="KAF1749588.1"/>
    <property type="molecule type" value="Genomic_DNA"/>
</dbReference>
<comment type="caution">
    <text evidence="2">The sequence shown here is derived from an EMBL/GenBank/DDBJ whole genome shotgun (WGS) entry which is preliminary data.</text>
</comment>
<evidence type="ECO:0000313" key="3">
    <source>
        <dbReference type="Proteomes" id="UP000483820"/>
    </source>
</evidence>
<name>A0A6A5G3L8_CAERE</name>
<dbReference type="GeneID" id="9813839"/>
<dbReference type="AlphaFoldDB" id="A0A6A5G3L8"/>
<proteinExistence type="predicted"/>
<feature type="chain" id="PRO_5025478672" evidence="1">
    <location>
        <begin position="21"/>
        <end position="122"/>
    </location>
</feature>
<dbReference type="Proteomes" id="UP000483820">
    <property type="component" value="Chromosome X"/>
</dbReference>